<proteinExistence type="predicted"/>
<feature type="domain" description="TPM" evidence="1">
    <location>
        <begin position="18"/>
        <end position="140"/>
    </location>
</feature>
<dbReference type="Gene3D" id="3.10.310.50">
    <property type="match status" value="1"/>
</dbReference>
<dbReference type="InParanoid" id="A0A5Q0BEA7"/>
<dbReference type="Pfam" id="PF04536">
    <property type="entry name" value="TPM_phosphatase"/>
    <property type="match status" value="1"/>
</dbReference>
<accession>A0A5Q0BEA7</accession>
<evidence type="ECO:0000313" key="2">
    <source>
        <dbReference type="EMBL" id="QFY42150.1"/>
    </source>
</evidence>
<dbReference type="PANTHER" id="PTHR30373:SF8">
    <property type="entry name" value="BLL7265 PROTEIN"/>
    <property type="match status" value="1"/>
</dbReference>
<name>A0A5Q0BEA7_9GAMM</name>
<dbReference type="EMBL" id="CP044205">
    <property type="protein sequence ID" value="QFY42150.1"/>
    <property type="molecule type" value="Genomic_DNA"/>
</dbReference>
<evidence type="ECO:0000259" key="1">
    <source>
        <dbReference type="Pfam" id="PF04536"/>
    </source>
</evidence>
<dbReference type="PANTHER" id="PTHR30373">
    <property type="entry name" value="UPF0603 PROTEIN YGCG"/>
    <property type="match status" value="1"/>
</dbReference>
<dbReference type="InterPro" id="IPR007621">
    <property type="entry name" value="TPM_dom"/>
</dbReference>
<organism evidence="2 3">
    <name type="scientific">Candidatus Methylospira mobilis</name>
    <dbReference type="NCBI Taxonomy" id="1808979"/>
    <lineage>
        <taxon>Bacteria</taxon>
        <taxon>Pseudomonadati</taxon>
        <taxon>Pseudomonadota</taxon>
        <taxon>Gammaproteobacteria</taxon>
        <taxon>Methylococcales</taxon>
        <taxon>Methylococcaceae</taxon>
        <taxon>Candidatus Methylospira</taxon>
    </lineage>
</organism>
<reference evidence="2 3" key="1">
    <citation type="submission" date="2019-09" db="EMBL/GenBank/DDBJ databases">
        <title>Ecophysiology of the spiral-shaped methanotroph Methylospira mobilis as revealed by the complete genome sequence.</title>
        <authorList>
            <person name="Oshkin I.Y."/>
            <person name="Dedysh S.N."/>
            <person name="Miroshnikov K."/>
            <person name="Danilova O.V."/>
            <person name="Hakobyan A."/>
            <person name="Liesack W."/>
        </authorList>
    </citation>
    <scope>NUCLEOTIDE SEQUENCE [LARGE SCALE GENOMIC DNA]</scope>
    <source>
        <strain evidence="2 3">Shm1</strain>
    </source>
</reference>
<keyword evidence="3" id="KW-1185">Reference proteome</keyword>
<dbReference type="AlphaFoldDB" id="A0A5Q0BEA7"/>
<protein>
    <recommendedName>
        <fullName evidence="1">TPM domain-containing protein</fullName>
    </recommendedName>
</protein>
<dbReference type="OrthoDB" id="5683663at2"/>
<sequence length="163" mass="18424">MLRLLKHLITPGWLARRVFNAAALDRLEQAIYESEPQHGAELRLAIEGELDLHDLLRGLTPRQRAIDLFSRLRVWDTEENNGVLIYVQCVDRTLEIVTDRGVAAKVGQQHWDDICARMSAAFRAGKYEAGVLQGIADISALLSLYYPRRDGHGNELPDRPVVL</sequence>
<gene>
    <name evidence="2" type="ORF">F6R98_05485</name>
</gene>
<dbReference type="Proteomes" id="UP000325755">
    <property type="component" value="Chromosome"/>
</dbReference>
<dbReference type="KEGG" id="mmob:F6R98_05485"/>
<dbReference type="RefSeq" id="WP_153248132.1">
    <property type="nucleotide sequence ID" value="NZ_CP044205.1"/>
</dbReference>
<evidence type="ECO:0000313" key="3">
    <source>
        <dbReference type="Proteomes" id="UP000325755"/>
    </source>
</evidence>